<evidence type="ECO:0000313" key="1">
    <source>
        <dbReference type="EMBL" id="SEL83696.1"/>
    </source>
</evidence>
<protein>
    <recommendedName>
        <fullName evidence="3">Lipocalin-like domain-containing protein</fullName>
    </recommendedName>
</protein>
<organism evidence="1 2">
    <name type="scientific">Atopomonas hussainii</name>
    <dbReference type="NCBI Taxonomy" id="1429083"/>
    <lineage>
        <taxon>Bacteria</taxon>
        <taxon>Pseudomonadati</taxon>
        <taxon>Pseudomonadota</taxon>
        <taxon>Gammaproteobacteria</taxon>
        <taxon>Pseudomonadales</taxon>
        <taxon>Pseudomonadaceae</taxon>
        <taxon>Atopomonas</taxon>
    </lineage>
</organism>
<keyword evidence="2" id="KW-1185">Reference proteome</keyword>
<reference evidence="1 2" key="1">
    <citation type="submission" date="2016-10" db="EMBL/GenBank/DDBJ databases">
        <authorList>
            <person name="de Groot N.N."/>
        </authorList>
    </citation>
    <scope>NUCLEOTIDE SEQUENCE [LARGE SCALE GENOMIC DNA]</scope>
    <source>
        <strain evidence="1 2">JCM 19513</strain>
    </source>
</reference>
<dbReference type="PROSITE" id="PS51257">
    <property type="entry name" value="PROKAR_LIPOPROTEIN"/>
    <property type="match status" value="1"/>
</dbReference>
<dbReference type="AlphaFoldDB" id="A0A1H7TH79"/>
<evidence type="ECO:0000313" key="2">
    <source>
        <dbReference type="Proteomes" id="UP000185766"/>
    </source>
</evidence>
<evidence type="ECO:0008006" key="3">
    <source>
        <dbReference type="Google" id="ProtNLM"/>
    </source>
</evidence>
<accession>A0A1H7TH79</accession>
<dbReference type="EMBL" id="FOAS01000030">
    <property type="protein sequence ID" value="SEL83696.1"/>
    <property type="molecule type" value="Genomic_DNA"/>
</dbReference>
<dbReference type="RefSeq" id="WP_074870780.1">
    <property type="nucleotide sequence ID" value="NZ_FOAS01000030.1"/>
</dbReference>
<gene>
    <name evidence="1" type="ORF">SAMN05216214_1306</name>
</gene>
<sequence>MKNLLLVFAACAAISGCKDEGESFIGTWVHSEKISNTQTMTETIVVTKTDNGYQAISNTDPETWGEITFNLVPESDSSLIDADTKKKRLELSAENKIMSYLRNKPQELTRAN</sequence>
<dbReference type="Proteomes" id="UP000185766">
    <property type="component" value="Unassembled WGS sequence"/>
</dbReference>
<proteinExistence type="predicted"/>
<name>A0A1H7TH79_9GAMM</name>